<evidence type="ECO:0000256" key="4">
    <source>
        <dbReference type="ARBA" id="ARBA00004931"/>
    </source>
</evidence>
<comment type="function">
    <text evidence="2">Acts on leucine, isoleucine and valine.</text>
</comment>
<dbReference type="OrthoDB" id="9805628at2"/>
<dbReference type="Proteomes" id="UP000317894">
    <property type="component" value="Unassembled WGS sequence"/>
</dbReference>
<comment type="pathway">
    <text evidence="4">Amino-acid biosynthesis; L-valine biosynthesis; L-valine from pyruvate: step 4/4.</text>
</comment>
<dbReference type="GO" id="GO:0052654">
    <property type="term" value="F:L-leucine-2-oxoglutarate transaminase activity"/>
    <property type="evidence" value="ECO:0007669"/>
    <property type="project" value="RHEA"/>
</dbReference>
<comment type="cofactor">
    <cofactor evidence="1">
        <name>pyridoxal 5'-phosphate</name>
        <dbReference type="ChEBI" id="CHEBI:597326"/>
    </cofactor>
</comment>
<comment type="catalytic activity">
    <reaction evidence="11">
        <text>L-valine + 2-oxoglutarate = 3-methyl-2-oxobutanoate + L-glutamate</text>
        <dbReference type="Rhea" id="RHEA:24813"/>
        <dbReference type="ChEBI" id="CHEBI:11851"/>
        <dbReference type="ChEBI" id="CHEBI:16810"/>
        <dbReference type="ChEBI" id="CHEBI:29985"/>
        <dbReference type="ChEBI" id="CHEBI:57762"/>
        <dbReference type="EC" id="2.6.1.42"/>
    </reaction>
</comment>
<dbReference type="RefSeq" id="WP_144334931.1">
    <property type="nucleotide sequence ID" value="NZ_VJWA01000002.1"/>
</dbReference>
<dbReference type="EMBL" id="VJWA01000002">
    <property type="protein sequence ID" value="TRW14761.1"/>
    <property type="molecule type" value="Genomic_DNA"/>
</dbReference>
<dbReference type="InterPro" id="IPR043132">
    <property type="entry name" value="BCAT-like_C"/>
</dbReference>
<reference evidence="14 15" key="1">
    <citation type="submission" date="2019-07" db="EMBL/GenBank/DDBJ databases">
        <title>Novel species isolated from glacier.</title>
        <authorList>
            <person name="Liu Q."/>
            <person name="Xin Y.-H."/>
        </authorList>
    </citation>
    <scope>NUCLEOTIDE SEQUENCE [LARGE SCALE GENOMIC DNA]</scope>
    <source>
        <strain evidence="14 15">LB1R16</strain>
    </source>
</reference>
<dbReference type="PANTHER" id="PTHR42743">
    <property type="entry name" value="AMINO-ACID AMINOTRANSFERASE"/>
    <property type="match status" value="1"/>
</dbReference>
<comment type="catalytic activity">
    <reaction evidence="13">
        <text>L-leucine + 2-oxoglutarate = 4-methyl-2-oxopentanoate + L-glutamate</text>
        <dbReference type="Rhea" id="RHEA:18321"/>
        <dbReference type="ChEBI" id="CHEBI:16810"/>
        <dbReference type="ChEBI" id="CHEBI:17865"/>
        <dbReference type="ChEBI" id="CHEBI:29985"/>
        <dbReference type="ChEBI" id="CHEBI:57427"/>
        <dbReference type="EC" id="2.6.1.42"/>
    </reaction>
</comment>
<keyword evidence="9" id="KW-0663">Pyridoxal phosphate</keyword>
<dbReference type="InterPro" id="IPR050571">
    <property type="entry name" value="Class-IV_PLP-Dep_Aminotrnsfr"/>
</dbReference>
<proteinExistence type="inferred from homology"/>
<evidence type="ECO:0000256" key="9">
    <source>
        <dbReference type="ARBA" id="ARBA00022898"/>
    </source>
</evidence>
<name>A0A552U968_9SPHN</name>
<sequence>MPRLAYVDGRHVPLADASVSVEDRGFQFADAVYEVCAVANGRLFDWDLHAARLTRNLSALGIAAPLGTAALLVQARRLIAANRAREALLYIQVTRGAGRRDHGFRPDRPTLVMTVRPFDLAGRVGMQAKGVAVASVNDQRWGRCDIKTVGLLPNVLAKASAKAAGGFEAWLVDDAGTVAEGASTNAWIVRGGRLITHPLSARILPGVMRAGVIRLARDLQIGVDERPFTLAEAFAADEAFLTATTAPVIGVVRVDGHTIGDGNPGPVTRKLGEAMWAEIARQTGFRPA</sequence>
<dbReference type="GO" id="GO:0008652">
    <property type="term" value="P:amino acid biosynthetic process"/>
    <property type="evidence" value="ECO:0007669"/>
    <property type="project" value="UniProtKB-ARBA"/>
</dbReference>
<comment type="caution">
    <text evidence="14">The sequence shown here is derived from an EMBL/GenBank/DDBJ whole genome shotgun (WGS) entry which is preliminary data.</text>
</comment>
<protein>
    <recommendedName>
        <fullName evidence="8">Probable branched-chain-amino-acid aminotransferase</fullName>
        <ecNumber evidence="7">2.6.1.42</ecNumber>
    </recommendedName>
</protein>
<dbReference type="PANTHER" id="PTHR42743:SF11">
    <property type="entry name" value="AMINODEOXYCHORISMATE LYASE"/>
    <property type="match status" value="1"/>
</dbReference>
<gene>
    <name evidence="14" type="ORF">FMM06_13855</name>
</gene>
<keyword evidence="14" id="KW-0032">Aminotransferase</keyword>
<evidence type="ECO:0000313" key="15">
    <source>
        <dbReference type="Proteomes" id="UP000317894"/>
    </source>
</evidence>
<comment type="pathway">
    <text evidence="3">Amino-acid biosynthesis; L-isoleucine biosynthesis; L-isoleucine from 2-oxobutanoate: step 4/4.</text>
</comment>
<evidence type="ECO:0000313" key="14">
    <source>
        <dbReference type="EMBL" id="TRW14761.1"/>
    </source>
</evidence>
<dbReference type="EC" id="2.6.1.42" evidence="7"/>
<keyword evidence="10" id="KW-0028">Amino-acid biosynthesis</keyword>
<dbReference type="InterPro" id="IPR036038">
    <property type="entry name" value="Aminotransferase-like"/>
</dbReference>
<dbReference type="InterPro" id="IPR001544">
    <property type="entry name" value="Aminotrans_IV"/>
</dbReference>
<keyword evidence="10" id="KW-0100">Branched-chain amino acid biosynthesis</keyword>
<evidence type="ECO:0000256" key="2">
    <source>
        <dbReference type="ARBA" id="ARBA00003109"/>
    </source>
</evidence>
<evidence type="ECO:0000256" key="1">
    <source>
        <dbReference type="ARBA" id="ARBA00001933"/>
    </source>
</evidence>
<dbReference type="SUPFAM" id="SSF56752">
    <property type="entry name" value="D-aminoacid aminotransferase-like PLP-dependent enzymes"/>
    <property type="match status" value="1"/>
</dbReference>
<keyword evidence="14" id="KW-0808">Transferase</keyword>
<evidence type="ECO:0000256" key="10">
    <source>
        <dbReference type="ARBA" id="ARBA00023304"/>
    </source>
</evidence>
<dbReference type="NCBIfam" id="NF005209">
    <property type="entry name" value="PRK06680.1"/>
    <property type="match status" value="1"/>
</dbReference>
<evidence type="ECO:0000256" key="6">
    <source>
        <dbReference type="ARBA" id="ARBA00009320"/>
    </source>
</evidence>
<dbReference type="Pfam" id="PF01063">
    <property type="entry name" value="Aminotran_4"/>
    <property type="match status" value="1"/>
</dbReference>
<evidence type="ECO:0000256" key="3">
    <source>
        <dbReference type="ARBA" id="ARBA00004824"/>
    </source>
</evidence>
<comment type="catalytic activity">
    <reaction evidence="12">
        <text>L-isoleucine + 2-oxoglutarate = (S)-3-methyl-2-oxopentanoate + L-glutamate</text>
        <dbReference type="Rhea" id="RHEA:24801"/>
        <dbReference type="ChEBI" id="CHEBI:16810"/>
        <dbReference type="ChEBI" id="CHEBI:29985"/>
        <dbReference type="ChEBI" id="CHEBI:35146"/>
        <dbReference type="ChEBI" id="CHEBI:58045"/>
        <dbReference type="EC" id="2.6.1.42"/>
    </reaction>
</comment>
<evidence type="ECO:0000256" key="7">
    <source>
        <dbReference type="ARBA" id="ARBA00013053"/>
    </source>
</evidence>
<comment type="similarity">
    <text evidence="6">Belongs to the class-IV pyridoxal-phosphate-dependent aminotransferase family.</text>
</comment>
<dbReference type="Gene3D" id="3.20.10.10">
    <property type="entry name" value="D-amino Acid Aminotransferase, subunit A, domain 2"/>
    <property type="match status" value="1"/>
</dbReference>
<evidence type="ECO:0000256" key="13">
    <source>
        <dbReference type="ARBA" id="ARBA00049229"/>
    </source>
</evidence>
<evidence type="ECO:0000256" key="11">
    <source>
        <dbReference type="ARBA" id="ARBA00048212"/>
    </source>
</evidence>
<dbReference type="InterPro" id="IPR043131">
    <property type="entry name" value="BCAT-like_N"/>
</dbReference>
<dbReference type="GO" id="GO:0052655">
    <property type="term" value="F:L-valine-2-oxoglutarate transaminase activity"/>
    <property type="evidence" value="ECO:0007669"/>
    <property type="project" value="RHEA"/>
</dbReference>
<dbReference type="GO" id="GO:0005829">
    <property type="term" value="C:cytosol"/>
    <property type="evidence" value="ECO:0007669"/>
    <property type="project" value="TreeGrafter"/>
</dbReference>
<dbReference type="FunFam" id="3.20.10.10:FF:000002">
    <property type="entry name" value="D-alanine aminotransferase"/>
    <property type="match status" value="1"/>
</dbReference>
<comment type="pathway">
    <text evidence="5">Amino-acid biosynthesis; L-leucine biosynthesis; L-leucine from 3-methyl-2-oxobutanoate: step 4/4.</text>
</comment>
<dbReference type="AlphaFoldDB" id="A0A552U968"/>
<evidence type="ECO:0000256" key="8">
    <source>
        <dbReference type="ARBA" id="ARBA00014472"/>
    </source>
</evidence>
<keyword evidence="15" id="KW-1185">Reference proteome</keyword>
<dbReference type="GO" id="GO:0009082">
    <property type="term" value="P:branched-chain amino acid biosynthetic process"/>
    <property type="evidence" value="ECO:0007669"/>
    <property type="project" value="UniProtKB-KW"/>
</dbReference>
<organism evidence="14 15">
    <name type="scientific">Glacieibacterium frigidum</name>
    <dbReference type="NCBI Taxonomy" id="2593303"/>
    <lineage>
        <taxon>Bacteria</taxon>
        <taxon>Pseudomonadati</taxon>
        <taxon>Pseudomonadota</taxon>
        <taxon>Alphaproteobacteria</taxon>
        <taxon>Sphingomonadales</taxon>
        <taxon>Sphingosinicellaceae</taxon>
        <taxon>Glacieibacterium</taxon>
    </lineage>
</organism>
<evidence type="ECO:0000256" key="5">
    <source>
        <dbReference type="ARBA" id="ARBA00005072"/>
    </source>
</evidence>
<evidence type="ECO:0000256" key="12">
    <source>
        <dbReference type="ARBA" id="ARBA00048798"/>
    </source>
</evidence>
<dbReference type="Gene3D" id="3.30.470.10">
    <property type="match status" value="1"/>
</dbReference>
<accession>A0A552U968</accession>
<dbReference type="GO" id="GO:0052656">
    <property type="term" value="F:L-isoleucine-2-oxoglutarate transaminase activity"/>
    <property type="evidence" value="ECO:0007669"/>
    <property type="project" value="RHEA"/>
</dbReference>